<evidence type="ECO:0000256" key="15">
    <source>
        <dbReference type="ARBA" id="ARBA00040883"/>
    </source>
</evidence>
<dbReference type="Gene3D" id="3.30.420.40">
    <property type="match status" value="2"/>
</dbReference>
<evidence type="ECO:0000256" key="8">
    <source>
        <dbReference type="ARBA" id="ARBA00022679"/>
    </source>
</evidence>
<comment type="function">
    <text evidence="16">Catalyzes the phosphorylation of pantothenate (Pan), the first step in CoA biosynthesis.</text>
</comment>
<comment type="cofactor">
    <cofactor evidence="2">
        <name>K(+)</name>
        <dbReference type="ChEBI" id="CHEBI:29103"/>
    </cofactor>
</comment>
<feature type="binding site" evidence="16">
    <location>
        <position position="156"/>
    </location>
    <ligand>
        <name>K(+)</name>
        <dbReference type="ChEBI" id="CHEBI:29103"/>
    </ligand>
</feature>
<protein>
    <recommendedName>
        <fullName evidence="15 16">Type III pantothenate kinase</fullName>
        <ecNumber evidence="6 16">2.7.1.33</ecNumber>
    </recommendedName>
    <alternativeName>
        <fullName evidence="16">PanK-III</fullName>
    </alternativeName>
    <alternativeName>
        <fullName evidence="16">Pantothenic acid kinase</fullName>
    </alternativeName>
</protein>
<keyword evidence="16" id="KW-0479">Metal-binding</keyword>
<dbReference type="EC" id="2.7.1.33" evidence="6 16"/>
<comment type="catalytic activity">
    <reaction evidence="1 16">
        <text>(R)-pantothenate + ATP = (R)-4'-phosphopantothenate + ADP + H(+)</text>
        <dbReference type="Rhea" id="RHEA:16373"/>
        <dbReference type="ChEBI" id="CHEBI:10986"/>
        <dbReference type="ChEBI" id="CHEBI:15378"/>
        <dbReference type="ChEBI" id="CHEBI:29032"/>
        <dbReference type="ChEBI" id="CHEBI:30616"/>
        <dbReference type="ChEBI" id="CHEBI:456216"/>
        <dbReference type="EC" id="2.7.1.33"/>
    </reaction>
</comment>
<comment type="subunit">
    <text evidence="5 16">Homodimer.</text>
</comment>
<keyword evidence="18" id="KW-1185">Reference proteome</keyword>
<accession>A0A1H6VK69</accession>
<dbReference type="STRING" id="1416801.SAMN05192553_102131"/>
<keyword evidence="11 16" id="KW-0067">ATP-binding</keyword>
<evidence type="ECO:0000256" key="7">
    <source>
        <dbReference type="ARBA" id="ARBA00022490"/>
    </source>
</evidence>
<dbReference type="CDD" id="cd24015">
    <property type="entry name" value="ASKHA_NBD_PanK-III"/>
    <property type="match status" value="1"/>
</dbReference>
<evidence type="ECO:0000256" key="13">
    <source>
        <dbReference type="ARBA" id="ARBA00022993"/>
    </source>
</evidence>
<comment type="subcellular location">
    <subcellularLocation>
        <location evidence="3 16">Cytoplasm</location>
    </subcellularLocation>
</comment>
<comment type="similarity">
    <text evidence="14 16">Belongs to the type III pantothenate kinase family.</text>
</comment>
<keyword evidence="8 16" id="KW-0808">Transferase</keyword>
<dbReference type="GO" id="GO:0015937">
    <property type="term" value="P:coenzyme A biosynthetic process"/>
    <property type="evidence" value="ECO:0007669"/>
    <property type="project" value="UniProtKB-UniRule"/>
</dbReference>
<dbReference type="InterPro" id="IPR043129">
    <property type="entry name" value="ATPase_NBD"/>
</dbReference>
<dbReference type="Pfam" id="PF03309">
    <property type="entry name" value="Pan_kinase"/>
    <property type="match status" value="1"/>
</dbReference>
<evidence type="ECO:0000256" key="4">
    <source>
        <dbReference type="ARBA" id="ARBA00005225"/>
    </source>
</evidence>
<dbReference type="UniPathway" id="UPA00241">
    <property type="reaction ID" value="UER00352"/>
</dbReference>
<feature type="active site" description="Proton acceptor" evidence="16">
    <location>
        <position position="136"/>
    </location>
</feature>
<keyword evidence="12 16" id="KW-0630">Potassium</keyword>
<dbReference type="NCBIfam" id="TIGR00671">
    <property type="entry name" value="baf"/>
    <property type="match status" value="1"/>
</dbReference>
<evidence type="ECO:0000313" key="18">
    <source>
        <dbReference type="Proteomes" id="UP000199403"/>
    </source>
</evidence>
<evidence type="ECO:0000256" key="9">
    <source>
        <dbReference type="ARBA" id="ARBA00022741"/>
    </source>
</evidence>
<evidence type="ECO:0000256" key="6">
    <source>
        <dbReference type="ARBA" id="ARBA00012102"/>
    </source>
</evidence>
<comment type="pathway">
    <text evidence="4 16">Cofactor biosynthesis; coenzyme A biosynthesis; CoA from (R)-pantothenate: step 1/5.</text>
</comment>
<comment type="caution">
    <text evidence="16">Lacks conserved residue(s) required for the propagation of feature annotation.</text>
</comment>
<evidence type="ECO:0000256" key="5">
    <source>
        <dbReference type="ARBA" id="ARBA00011738"/>
    </source>
</evidence>
<feature type="binding site" evidence="16">
    <location>
        <position position="211"/>
    </location>
    <ligand>
        <name>substrate</name>
    </ligand>
</feature>
<evidence type="ECO:0000256" key="14">
    <source>
        <dbReference type="ARBA" id="ARBA00038036"/>
    </source>
</evidence>
<keyword evidence="10 16" id="KW-0418">Kinase</keyword>
<keyword evidence="13 16" id="KW-0173">Coenzyme A biosynthesis</keyword>
<dbReference type="PANTHER" id="PTHR34265:SF1">
    <property type="entry name" value="TYPE III PANTOTHENATE KINASE"/>
    <property type="match status" value="1"/>
</dbReference>
<feature type="binding site" evidence="16">
    <location>
        <begin position="134"/>
        <end position="137"/>
    </location>
    <ligand>
        <name>substrate</name>
    </ligand>
</feature>
<feature type="binding site" evidence="16">
    <location>
        <position position="159"/>
    </location>
    <ligand>
        <name>ATP</name>
        <dbReference type="ChEBI" id="CHEBI:30616"/>
    </ligand>
</feature>
<gene>
    <name evidence="16" type="primary">coaX</name>
    <name evidence="17" type="ORF">SAMN05192553_102131</name>
</gene>
<dbReference type="GO" id="GO:0046872">
    <property type="term" value="F:metal ion binding"/>
    <property type="evidence" value="ECO:0007669"/>
    <property type="project" value="UniProtKB-KW"/>
</dbReference>
<dbReference type="PANTHER" id="PTHR34265">
    <property type="entry name" value="TYPE III PANTOTHENATE KINASE"/>
    <property type="match status" value="1"/>
</dbReference>
<evidence type="ECO:0000256" key="2">
    <source>
        <dbReference type="ARBA" id="ARBA00001958"/>
    </source>
</evidence>
<evidence type="ECO:0000256" key="1">
    <source>
        <dbReference type="ARBA" id="ARBA00001206"/>
    </source>
</evidence>
<evidence type="ECO:0000256" key="10">
    <source>
        <dbReference type="ARBA" id="ARBA00022777"/>
    </source>
</evidence>
<keyword evidence="7 16" id="KW-0963">Cytoplasm</keyword>
<dbReference type="InterPro" id="IPR004619">
    <property type="entry name" value="Type_III_PanK"/>
</dbReference>
<dbReference type="GO" id="GO:0005524">
    <property type="term" value="F:ATP binding"/>
    <property type="evidence" value="ECO:0007669"/>
    <property type="project" value="UniProtKB-UniRule"/>
</dbReference>
<dbReference type="GO" id="GO:0004594">
    <property type="term" value="F:pantothenate kinase activity"/>
    <property type="evidence" value="ECO:0007669"/>
    <property type="project" value="UniProtKB-UniRule"/>
</dbReference>
<feature type="binding site" evidence="16">
    <location>
        <begin position="31"/>
        <end position="38"/>
    </location>
    <ligand>
        <name>ATP</name>
        <dbReference type="ChEBI" id="CHEBI:30616"/>
    </ligand>
</feature>
<dbReference type="GO" id="GO:0005737">
    <property type="term" value="C:cytoplasm"/>
    <property type="evidence" value="ECO:0007669"/>
    <property type="project" value="UniProtKB-SubCell"/>
</dbReference>
<dbReference type="SUPFAM" id="SSF53067">
    <property type="entry name" value="Actin-like ATPase domain"/>
    <property type="match status" value="2"/>
</dbReference>
<dbReference type="AlphaFoldDB" id="A0A1H6VK69"/>
<sequence length="281" mass="30681">MRNKPGSIPTGLACLFIFEKPMPQPMFLSIDAGNSTVVFGLYSEETATWHPTLRVDTRKKLSVLQLEKLLGHYFLENDWKLESVDAIGLSTVVPDLEPVLMQCCKNFFGRKPYLINGYSYDKLPVHTGNPHEIGSDLMANITAAYSVFREACIVVDFGTALTFSTVDDAGKVIGINIVPGIKTAINSLFSRTAKLPKVQFEMPASILGKTTVHSIQAGIFYGYTALVKGMLASISAETNCSYKIAATGGLSAVMDHLNDQFDLVDIHLTLKGIHQITSLNS</sequence>
<keyword evidence="9 16" id="KW-0547">Nucleotide-binding</keyword>
<evidence type="ECO:0000313" key="17">
    <source>
        <dbReference type="EMBL" id="SEJ05049.1"/>
    </source>
</evidence>
<evidence type="ECO:0000256" key="16">
    <source>
        <dbReference type="HAMAP-Rule" id="MF_01274"/>
    </source>
</evidence>
<comment type="cofactor">
    <cofactor evidence="16">
        <name>NH4(+)</name>
        <dbReference type="ChEBI" id="CHEBI:28938"/>
    </cofactor>
    <cofactor evidence="16">
        <name>K(+)</name>
        <dbReference type="ChEBI" id="CHEBI:29103"/>
    </cofactor>
    <text evidence="16">A monovalent cation. Ammonium or potassium.</text>
</comment>
<reference evidence="18" key="1">
    <citation type="submission" date="2016-10" db="EMBL/GenBank/DDBJ databases">
        <authorList>
            <person name="Varghese N."/>
            <person name="Submissions S."/>
        </authorList>
    </citation>
    <scope>NUCLEOTIDE SEQUENCE [LARGE SCALE GENOMIC DNA]</scope>
    <source>
        <strain evidence="18">IBRC-M 10761</strain>
    </source>
</reference>
<organism evidence="17 18">
    <name type="scientific">Cyclobacterium xiamenense</name>
    <dbReference type="NCBI Taxonomy" id="1297121"/>
    <lineage>
        <taxon>Bacteria</taxon>
        <taxon>Pseudomonadati</taxon>
        <taxon>Bacteroidota</taxon>
        <taxon>Cytophagia</taxon>
        <taxon>Cytophagales</taxon>
        <taxon>Cyclobacteriaceae</taxon>
        <taxon>Cyclobacterium</taxon>
    </lineage>
</organism>
<evidence type="ECO:0000256" key="3">
    <source>
        <dbReference type="ARBA" id="ARBA00004496"/>
    </source>
</evidence>
<dbReference type="EMBL" id="FNZH01000002">
    <property type="protein sequence ID" value="SEJ05049.1"/>
    <property type="molecule type" value="Genomic_DNA"/>
</dbReference>
<evidence type="ECO:0000256" key="12">
    <source>
        <dbReference type="ARBA" id="ARBA00022958"/>
    </source>
</evidence>
<evidence type="ECO:0000256" key="11">
    <source>
        <dbReference type="ARBA" id="ARBA00022840"/>
    </source>
</evidence>
<proteinExistence type="inferred from homology"/>
<dbReference type="Proteomes" id="UP000199403">
    <property type="component" value="Unassembled WGS sequence"/>
</dbReference>
<name>A0A1H6VK69_9BACT</name>
<dbReference type="HAMAP" id="MF_01274">
    <property type="entry name" value="Pantothen_kinase_3"/>
    <property type="match status" value="1"/>
</dbReference>